<dbReference type="PROSITE" id="PS00018">
    <property type="entry name" value="EF_HAND_1"/>
    <property type="match status" value="2"/>
</dbReference>
<name>A0A7M7GE05_NASVI</name>
<dbReference type="InParanoid" id="A0A7M7GE05"/>
<dbReference type="RefSeq" id="XP_032456882.1">
    <property type="nucleotide sequence ID" value="XM_032600991.1"/>
</dbReference>
<sequence>MGGTRGGDGGGGGEAEAADSRIPITGRAGAIVMRSVSIFLASGRKVSVASRRQHSSSSGAGPGGAATGQRRADSAARRRRRRMPDALKAAHHAAVVESMKKKTKFSKQELEALCKIYSKLTTSPGSRSGPVTSNGGPASLQTIEGIDRTIFRELLHNTFDILTEDALIERMFSCWDKDSEGAIRLEPWILGLDVFLRGNLREKMEFCFRVYDLNGDGYITKDEIFILFKNCLMKQPGEEDPEEGVRDLSEMALKKLDVDHDGKVSFFDYEATVQKEPLLLEAFGQVLPTSENAAAFLLTLKPM</sequence>
<dbReference type="EnsemblMetazoa" id="XM_003424771">
    <property type="protein sequence ID" value="XP_003424819"/>
    <property type="gene ID" value="LOC100679582"/>
</dbReference>
<organism evidence="6 7">
    <name type="scientific">Nasonia vitripennis</name>
    <name type="common">Parasitic wasp</name>
    <dbReference type="NCBI Taxonomy" id="7425"/>
    <lineage>
        <taxon>Eukaryota</taxon>
        <taxon>Metazoa</taxon>
        <taxon>Ecdysozoa</taxon>
        <taxon>Arthropoda</taxon>
        <taxon>Hexapoda</taxon>
        <taxon>Insecta</taxon>
        <taxon>Pterygota</taxon>
        <taxon>Neoptera</taxon>
        <taxon>Endopterygota</taxon>
        <taxon>Hymenoptera</taxon>
        <taxon>Apocrita</taxon>
        <taxon>Proctotrupomorpha</taxon>
        <taxon>Chalcidoidea</taxon>
        <taxon>Pteromalidae</taxon>
        <taxon>Pteromalinae</taxon>
        <taxon>Nasonia</taxon>
    </lineage>
</organism>
<feature type="region of interest" description="Disordered" evidence="4">
    <location>
        <begin position="49"/>
        <end position="85"/>
    </location>
</feature>
<dbReference type="EnsemblMetazoa" id="XM_032600991">
    <property type="protein sequence ID" value="XP_032456882"/>
    <property type="gene ID" value="LOC100679582"/>
</dbReference>
<dbReference type="GO" id="GO:0005509">
    <property type="term" value="F:calcium ion binding"/>
    <property type="evidence" value="ECO:0007669"/>
    <property type="project" value="InterPro"/>
</dbReference>
<dbReference type="SUPFAM" id="SSF47473">
    <property type="entry name" value="EF-hand"/>
    <property type="match status" value="1"/>
</dbReference>
<dbReference type="Pfam" id="PF13499">
    <property type="entry name" value="EF-hand_7"/>
    <property type="match status" value="1"/>
</dbReference>
<keyword evidence="7" id="KW-1185">Reference proteome</keyword>
<reference evidence="6" key="1">
    <citation type="submission" date="2021-01" db="UniProtKB">
        <authorList>
            <consortium name="EnsemblMetazoa"/>
        </authorList>
    </citation>
    <scope>IDENTIFICATION</scope>
</reference>
<keyword evidence="2" id="KW-0677">Repeat</keyword>
<dbReference type="Gene3D" id="1.10.238.10">
    <property type="entry name" value="EF-hand"/>
    <property type="match status" value="1"/>
</dbReference>
<dbReference type="OrthoDB" id="191686at2759"/>
<dbReference type="AlphaFoldDB" id="A0A7M7GE05"/>
<evidence type="ECO:0000256" key="2">
    <source>
        <dbReference type="ARBA" id="ARBA00022737"/>
    </source>
</evidence>
<dbReference type="InterPro" id="IPR011992">
    <property type="entry name" value="EF-hand-dom_pair"/>
</dbReference>
<dbReference type="CDD" id="cd00051">
    <property type="entry name" value="EFh"/>
    <property type="match status" value="1"/>
</dbReference>
<dbReference type="SMR" id="A0A7M7GE05"/>
<dbReference type="PANTHER" id="PTHR23055">
    <property type="entry name" value="CALCIUM BINDING PROTEINS"/>
    <property type="match status" value="1"/>
</dbReference>
<protein>
    <recommendedName>
        <fullName evidence="5">EF-hand domain-containing protein</fullName>
    </recommendedName>
</protein>
<accession>A0A7M7GE05</accession>
<dbReference type="GeneID" id="100679582"/>
<dbReference type="Proteomes" id="UP000002358">
    <property type="component" value="Chromosome 5"/>
</dbReference>
<keyword evidence="1" id="KW-0479">Metal-binding</keyword>
<feature type="domain" description="EF-hand" evidence="5">
    <location>
        <begin position="199"/>
        <end position="234"/>
    </location>
</feature>
<dbReference type="FunCoup" id="A0A7M7GE05">
    <property type="interactions" value="6"/>
</dbReference>
<proteinExistence type="predicted"/>
<keyword evidence="3" id="KW-0106">Calcium</keyword>
<feature type="region of interest" description="Disordered" evidence="4">
    <location>
        <begin position="1"/>
        <end position="20"/>
    </location>
</feature>
<dbReference type="InterPro" id="IPR002048">
    <property type="entry name" value="EF_hand_dom"/>
</dbReference>
<dbReference type="KEGG" id="nvi:100679582"/>
<evidence type="ECO:0000256" key="1">
    <source>
        <dbReference type="ARBA" id="ARBA00022723"/>
    </source>
</evidence>
<dbReference type="InterPro" id="IPR028846">
    <property type="entry name" value="Recoverin"/>
</dbReference>
<dbReference type="PANTHER" id="PTHR23055:SF60">
    <property type="entry name" value="CALAXIN"/>
    <property type="match status" value="1"/>
</dbReference>
<dbReference type="PROSITE" id="PS50222">
    <property type="entry name" value="EF_HAND_2"/>
    <property type="match status" value="1"/>
</dbReference>
<evidence type="ECO:0000259" key="5">
    <source>
        <dbReference type="PROSITE" id="PS50222"/>
    </source>
</evidence>
<evidence type="ECO:0000256" key="3">
    <source>
        <dbReference type="ARBA" id="ARBA00022837"/>
    </source>
</evidence>
<feature type="compositionally biased region" description="Gly residues" evidence="4">
    <location>
        <begin position="1"/>
        <end position="14"/>
    </location>
</feature>
<evidence type="ECO:0000313" key="6">
    <source>
        <dbReference type="EnsemblMetazoa" id="XP_003424819"/>
    </source>
</evidence>
<dbReference type="InterPro" id="IPR018247">
    <property type="entry name" value="EF_Hand_1_Ca_BS"/>
</dbReference>
<evidence type="ECO:0000313" key="7">
    <source>
        <dbReference type="Proteomes" id="UP000002358"/>
    </source>
</evidence>
<dbReference type="RefSeq" id="XP_003424819.2">
    <property type="nucleotide sequence ID" value="XM_003424771.5"/>
</dbReference>
<evidence type="ECO:0000256" key="4">
    <source>
        <dbReference type="SAM" id="MobiDB-lite"/>
    </source>
</evidence>
<feature type="compositionally biased region" description="Low complexity" evidence="4">
    <location>
        <begin position="49"/>
        <end position="59"/>
    </location>
</feature>
<dbReference type="SMART" id="SM00054">
    <property type="entry name" value="EFh"/>
    <property type="match status" value="2"/>
</dbReference>